<accession>A0A5C7EYC5</accession>
<evidence type="ECO:0008006" key="3">
    <source>
        <dbReference type="Google" id="ProtNLM"/>
    </source>
</evidence>
<evidence type="ECO:0000313" key="2">
    <source>
        <dbReference type="Proteomes" id="UP000321201"/>
    </source>
</evidence>
<dbReference type="InParanoid" id="A0A5C7EYC5"/>
<dbReference type="FunCoup" id="A0A5C7EYC5">
    <property type="interactions" value="36"/>
</dbReference>
<dbReference type="Proteomes" id="UP000321201">
    <property type="component" value="Unassembled WGS sequence"/>
</dbReference>
<dbReference type="Gene3D" id="1.10.1660.10">
    <property type="match status" value="1"/>
</dbReference>
<dbReference type="AlphaFoldDB" id="A0A5C7EYC5"/>
<organism evidence="1 2">
    <name type="scientific">Pelomicrobium methylotrophicum</name>
    <dbReference type="NCBI Taxonomy" id="2602750"/>
    <lineage>
        <taxon>Bacteria</taxon>
        <taxon>Pseudomonadati</taxon>
        <taxon>Pseudomonadota</taxon>
        <taxon>Hydrogenophilia</taxon>
        <taxon>Hydrogenophilia incertae sedis</taxon>
        <taxon>Pelomicrobium</taxon>
    </lineage>
</organism>
<dbReference type="RefSeq" id="WP_147799554.1">
    <property type="nucleotide sequence ID" value="NZ_VPFL01000008.1"/>
</dbReference>
<dbReference type="EMBL" id="VPFL01000008">
    <property type="protein sequence ID" value="TXF12061.1"/>
    <property type="molecule type" value="Genomic_DNA"/>
</dbReference>
<protein>
    <recommendedName>
        <fullName evidence="3">Chaperone modulatory protein CbpM</fullName>
    </recommendedName>
</protein>
<sequence length="107" mass="12103">MDEDVQVQAVVLTEGVRITLEELAAGSGFTMEELRELVEYGVFSPEGGDTAEGWTFSATCLARARRARRLREAFDLDLPAVSLMIACLERIDELEQRLRQLECRLLR</sequence>
<comment type="caution">
    <text evidence="1">The sequence shown here is derived from an EMBL/GenBank/DDBJ whole genome shotgun (WGS) entry which is preliminary data.</text>
</comment>
<keyword evidence="2" id="KW-1185">Reference proteome</keyword>
<proteinExistence type="predicted"/>
<reference evidence="1 2" key="1">
    <citation type="submission" date="2019-08" db="EMBL/GenBank/DDBJ databases">
        <title>Pelomicrobium methylotrophicum gen. nov., sp. nov. a moderately thermophilic, facultatively anaerobic, lithoautotrophic and methylotrophic bacterium isolated from a terrestrial mud volcano.</title>
        <authorList>
            <person name="Slobodkina G.B."/>
            <person name="Merkel A.Y."/>
            <person name="Slobodkin A.I."/>
        </authorList>
    </citation>
    <scope>NUCLEOTIDE SEQUENCE [LARGE SCALE GENOMIC DNA]</scope>
    <source>
        <strain evidence="1 2">SM250</strain>
    </source>
</reference>
<dbReference type="Pfam" id="PF13591">
    <property type="entry name" value="MerR_2"/>
    <property type="match status" value="1"/>
</dbReference>
<name>A0A5C7EYC5_9PROT</name>
<evidence type="ECO:0000313" key="1">
    <source>
        <dbReference type="EMBL" id="TXF12061.1"/>
    </source>
</evidence>
<gene>
    <name evidence="1" type="ORF">FR698_07370</name>
</gene>